<accession>S3ZR90</accession>
<keyword evidence="3" id="KW-0804">Transcription</keyword>
<dbReference type="InterPro" id="IPR036390">
    <property type="entry name" value="WH_DNA-bd_sf"/>
</dbReference>
<evidence type="ECO:0000313" key="5">
    <source>
        <dbReference type="EMBL" id="EPH45334.1"/>
    </source>
</evidence>
<dbReference type="GO" id="GO:0003700">
    <property type="term" value="F:DNA-binding transcription factor activity"/>
    <property type="evidence" value="ECO:0007669"/>
    <property type="project" value="InterPro"/>
</dbReference>
<keyword evidence="2" id="KW-0238">DNA-binding</keyword>
<keyword evidence="6" id="KW-1185">Reference proteome</keyword>
<dbReference type="GO" id="GO:0003677">
    <property type="term" value="F:DNA binding"/>
    <property type="evidence" value="ECO:0007669"/>
    <property type="project" value="UniProtKB-KW"/>
</dbReference>
<protein>
    <recommendedName>
        <fullName evidence="4">HTH arsR-type domain-containing protein</fullName>
    </recommendedName>
</protein>
<evidence type="ECO:0000256" key="2">
    <source>
        <dbReference type="ARBA" id="ARBA00023125"/>
    </source>
</evidence>
<dbReference type="SMART" id="SM00418">
    <property type="entry name" value="HTH_ARSR"/>
    <property type="match status" value="1"/>
</dbReference>
<dbReference type="AlphaFoldDB" id="S3ZR90"/>
<gene>
    <name evidence="5" type="ORF">STRAU_1599</name>
</gene>
<dbReference type="InterPro" id="IPR036388">
    <property type="entry name" value="WH-like_DNA-bd_sf"/>
</dbReference>
<dbReference type="Pfam" id="PF01047">
    <property type="entry name" value="MarR"/>
    <property type="match status" value="1"/>
</dbReference>
<name>S3ZR90_9ACTN</name>
<dbReference type="SUPFAM" id="SSF46785">
    <property type="entry name" value="Winged helix' DNA-binding domain"/>
    <property type="match status" value="1"/>
</dbReference>
<feature type="domain" description="HTH arsR-type" evidence="4">
    <location>
        <begin position="8"/>
        <end position="85"/>
    </location>
</feature>
<dbReference type="InterPro" id="IPR011991">
    <property type="entry name" value="ArsR-like_HTH"/>
</dbReference>
<evidence type="ECO:0000313" key="6">
    <source>
        <dbReference type="Proteomes" id="UP000014629"/>
    </source>
</evidence>
<evidence type="ECO:0000256" key="3">
    <source>
        <dbReference type="ARBA" id="ARBA00023163"/>
    </source>
</evidence>
<dbReference type="EMBL" id="AOPZ01000063">
    <property type="protein sequence ID" value="EPH45334.1"/>
    <property type="molecule type" value="Genomic_DNA"/>
</dbReference>
<dbReference type="PANTHER" id="PTHR43132">
    <property type="entry name" value="ARSENICAL RESISTANCE OPERON REPRESSOR ARSR-RELATED"/>
    <property type="match status" value="1"/>
</dbReference>
<organism evidence="5 6">
    <name type="scientific">Streptomyces aurantiacus JA 4570</name>
    <dbReference type="NCBI Taxonomy" id="1286094"/>
    <lineage>
        <taxon>Bacteria</taxon>
        <taxon>Bacillati</taxon>
        <taxon>Actinomycetota</taxon>
        <taxon>Actinomycetes</taxon>
        <taxon>Kitasatosporales</taxon>
        <taxon>Streptomycetaceae</taxon>
        <taxon>Streptomyces</taxon>
        <taxon>Streptomyces aurantiacus group</taxon>
    </lineage>
</organism>
<sequence>MEPPQIATALAALLGHTRSAVLVTIAQQPGCSNTQLAAMVGVTKASASEHATTLRRAGLIHTVRDRNRALHSPTHVGLDLLNTAYMRP</sequence>
<dbReference type="InterPro" id="IPR000835">
    <property type="entry name" value="HTH_MarR-typ"/>
</dbReference>
<proteinExistence type="predicted"/>
<reference evidence="5 6" key="1">
    <citation type="submission" date="2013-02" db="EMBL/GenBank/DDBJ databases">
        <title>Draft Genome Sequence of Streptomyces aurantiacus, Which Produces Setomimycin.</title>
        <authorList>
            <person name="Gruening B.A."/>
            <person name="Praeg A."/>
            <person name="Erxleben A."/>
            <person name="Guenther S."/>
            <person name="Mueller M."/>
        </authorList>
    </citation>
    <scope>NUCLEOTIDE SEQUENCE [LARGE SCALE GENOMIC DNA]</scope>
    <source>
        <strain evidence="5 6">JA 4570</strain>
    </source>
</reference>
<dbReference type="Proteomes" id="UP000014629">
    <property type="component" value="Unassembled WGS sequence"/>
</dbReference>
<keyword evidence="1" id="KW-0805">Transcription regulation</keyword>
<evidence type="ECO:0000259" key="4">
    <source>
        <dbReference type="SMART" id="SM00418"/>
    </source>
</evidence>
<dbReference type="CDD" id="cd00090">
    <property type="entry name" value="HTH_ARSR"/>
    <property type="match status" value="1"/>
</dbReference>
<dbReference type="PANTHER" id="PTHR43132:SF8">
    <property type="entry name" value="HTH-TYPE TRANSCRIPTIONAL REGULATOR KMTR"/>
    <property type="match status" value="1"/>
</dbReference>
<dbReference type="InterPro" id="IPR001845">
    <property type="entry name" value="HTH_ArsR_DNA-bd_dom"/>
</dbReference>
<evidence type="ECO:0000256" key="1">
    <source>
        <dbReference type="ARBA" id="ARBA00023015"/>
    </source>
</evidence>
<dbReference type="InterPro" id="IPR051011">
    <property type="entry name" value="Metal_resp_trans_reg"/>
</dbReference>
<dbReference type="Gene3D" id="1.10.10.10">
    <property type="entry name" value="Winged helix-like DNA-binding domain superfamily/Winged helix DNA-binding domain"/>
    <property type="match status" value="1"/>
</dbReference>
<comment type="caution">
    <text evidence="5">The sequence shown here is derived from an EMBL/GenBank/DDBJ whole genome shotgun (WGS) entry which is preliminary data.</text>
</comment>